<protein>
    <submittedName>
        <fullName evidence="4">Glycosyltransferase family 9 protein</fullName>
    </submittedName>
</protein>
<proteinExistence type="predicted"/>
<dbReference type="EMBL" id="QRQK01000012">
    <property type="protein sequence ID" value="RHM97307.1"/>
    <property type="molecule type" value="Genomic_DNA"/>
</dbReference>
<dbReference type="Pfam" id="PF01075">
    <property type="entry name" value="Glyco_transf_9"/>
    <property type="match status" value="1"/>
</dbReference>
<dbReference type="GO" id="GO:0009244">
    <property type="term" value="P:lipopolysaccharide core region biosynthetic process"/>
    <property type="evidence" value="ECO:0007669"/>
    <property type="project" value="TreeGrafter"/>
</dbReference>
<evidence type="ECO:0000256" key="2">
    <source>
        <dbReference type="ARBA" id="ARBA00022679"/>
    </source>
</evidence>
<evidence type="ECO:0000313" key="4">
    <source>
        <dbReference type="EMBL" id="RHM97307.1"/>
    </source>
</evidence>
<sequence>MAKILVIRFSALGDVAMTVPVLCSFANSFPQHQVVVLSRPNMAALFTQVPSNVSFWGVDVKKEYAGIKGLLRLFSLLKHEQFDFVADLHGVLRSRFLSFCFKLSGVKVAYIDKERGKRKKLTSVENKVLTPQTTSFERYALVFKQLGFSFPLSFHSIFGNEKGNIENIRSVVGYKEVHDKWIGVAPFAAHQGKVYPIELQEQVVRSLSSRENVKLFLFGGGKKEVAQLEQWQQAYPRVVSVAGKLKMAEELALMSHLDVMLAMDSGNMHLASLVGTPVVSVWGATHPYAGFMGWGQSEKNAVQISLPCRPCSIFGNKPCIRGDYACLRQITPNQIIEKVESLL</sequence>
<name>A0A415T7Z9_9BACT</name>
<dbReference type="RefSeq" id="WP_118211962.1">
    <property type="nucleotide sequence ID" value="NZ_CASFMT010000005.1"/>
</dbReference>
<dbReference type="Proteomes" id="UP000283485">
    <property type="component" value="Unassembled WGS sequence"/>
</dbReference>
<dbReference type="InterPro" id="IPR051199">
    <property type="entry name" value="LPS_LOS_Heptosyltrfase"/>
</dbReference>
<dbReference type="InterPro" id="IPR002201">
    <property type="entry name" value="Glyco_trans_9"/>
</dbReference>
<evidence type="ECO:0000313" key="3">
    <source>
        <dbReference type="EMBL" id="RHF88443.1"/>
    </source>
</evidence>
<dbReference type="Proteomes" id="UP000285109">
    <property type="component" value="Unassembled WGS sequence"/>
</dbReference>
<dbReference type="GO" id="GO:0005829">
    <property type="term" value="C:cytosol"/>
    <property type="evidence" value="ECO:0007669"/>
    <property type="project" value="TreeGrafter"/>
</dbReference>
<gene>
    <name evidence="3" type="ORF">DW653_12555</name>
    <name evidence="4" type="ORF">DWZ34_07440</name>
</gene>
<dbReference type="PANTHER" id="PTHR30160">
    <property type="entry name" value="TETRAACYLDISACCHARIDE 4'-KINASE-RELATED"/>
    <property type="match status" value="1"/>
</dbReference>
<dbReference type="SUPFAM" id="SSF53756">
    <property type="entry name" value="UDP-Glycosyltransferase/glycogen phosphorylase"/>
    <property type="match status" value="1"/>
</dbReference>
<keyword evidence="1" id="KW-0328">Glycosyltransferase</keyword>
<comment type="caution">
    <text evidence="4">The sequence shown here is derived from an EMBL/GenBank/DDBJ whole genome shotgun (WGS) entry which is preliminary data.</text>
</comment>
<dbReference type="Gene3D" id="3.40.50.2000">
    <property type="entry name" value="Glycogen Phosphorylase B"/>
    <property type="match status" value="2"/>
</dbReference>
<evidence type="ECO:0000313" key="5">
    <source>
        <dbReference type="Proteomes" id="UP000283485"/>
    </source>
</evidence>
<dbReference type="CDD" id="cd03789">
    <property type="entry name" value="GT9_LPS_heptosyltransferase"/>
    <property type="match status" value="1"/>
</dbReference>
<organism evidence="4 6">
    <name type="scientific">Phocaeicola plebeius</name>
    <dbReference type="NCBI Taxonomy" id="310297"/>
    <lineage>
        <taxon>Bacteria</taxon>
        <taxon>Pseudomonadati</taxon>
        <taxon>Bacteroidota</taxon>
        <taxon>Bacteroidia</taxon>
        <taxon>Bacteroidales</taxon>
        <taxon>Bacteroidaceae</taxon>
        <taxon>Phocaeicola</taxon>
    </lineage>
</organism>
<keyword evidence="2 4" id="KW-0808">Transferase</keyword>
<dbReference type="AlphaFoldDB" id="A0A415T7Z9"/>
<accession>A0A415T7Z9</accession>
<reference evidence="5 6" key="1">
    <citation type="submission" date="2018-08" db="EMBL/GenBank/DDBJ databases">
        <title>A genome reference for cultivated species of the human gut microbiota.</title>
        <authorList>
            <person name="Zou Y."/>
            <person name="Xue W."/>
            <person name="Luo G."/>
        </authorList>
    </citation>
    <scope>NUCLEOTIDE SEQUENCE [LARGE SCALE GENOMIC DNA]</scope>
    <source>
        <strain evidence="4 6">AF31-28B-AC</strain>
        <strain evidence="3 5">AM23-23</strain>
    </source>
</reference>
<evidence type="ECO:0000313" key="6">
    <source>
        <dbReference type="Proteomes" id="UP000285109"/>
    </source>
</evidence>
<dbReference type="PANTHER" id="PTHR30160:SF22">
    <property type="entry name" value="LIPOPOLYSACCHARIDE CORE BIOSYNTHESIS PROTEIN"/>
    <property type="match status" value="1"/>
</dbReference>
<evidence type="ECO:0000256" key="1">
    <source>
        <dbReference type="ARBA" id="ARBA00022676"/>
    </source>
</evidence>
<dbReference type="EMBL" id="QRHQ01000027">
    <property type="protein sequence ID" value="RHF88443.1"/>
    <property type="molecule type" value="Genomic_DNA"/>
</dbReference>
<dbReference type="GO" id="GO:0008713">
    <property type="term" value="F:ADP-heptose-lipopolysaccharide heptosyltransferase activity"/>
    <property type="evidence" value="ECO:0007669"/>
    <property type="project" value="TreeGrafter"/>
</dbReference>